<dbReference type="Pfam" id="PF10070">
    <property type="entry name" value="DabA"/>
    <property type="match status" value="1"/>
</dbReference>
<dbReference type="GO" id="GO:0005886">
    <property type="term" value="C:plasma membrane"/>
    <property type="evidence" value="ECO:0007669"/>
    <property type="project" value="UniProtKB-SubCell"/>
</dbReference>
<evidence type="ECO:0000256" key="6">
    <source>
        <dbReference type="HAMAP-Rule" id="MF_01871"/>
    </source>
</evidence>
<name>A0A1I6I557_9GAMM</name>
<feature type="binding site" evidence="6">
    <location>
        <position position="505"/>
    </location>
    <ligand>
        <name>Zn(2+)</name>
        <dbReference type="ChEBI" id="CHEBI:29105"/>
    </ligand>
</feature>
<keyword evidence="8" id="KW-1185">Reference proteome</keyword>
<feature type="binding site" evidence="6">
    <location>
        <position position="520"/>
    </location>
    <ligand>
        <name>Zn(2+)</name>
        <dbReference type="ChEBI" id="CHEBI:29105"/>
    </ligand>
</feature>
<evidence type="ECO:0000256" key="1">
    <source>
        <dbReference type="ARBA" id="ARBA00022448"/>
    </source>
</evidence>
<dbReference type="AlphaFoldDB" id="A0A1I6I557"/>
<keyword evidence="1 6" id="KW-0813">Transport</keyword>
<evidence type="ECO:0000256" key="3">
    <source>
        <dbReference type="ARBA" id="ARBA00022723"/>
    </source>
</evidence>
<dbReference type="RefSeq" id="WP_092011171.1">
    <property type="nucleotide sequence ID" value="NZ_FOYW01000001.1"/>
</dbReference>
<evidence type="ECO:0000256" key="4">
    <source>
        <dbReference type="ARBA" id="ARBA00022833"/>
    </source>
</evidence>
<comment type="function">
    <text evidence="6">Part of an energy-coupled inorganic carbon pump.</text>
</comment>
<evidence type="ECO:0000256" key="2">
    <source>
        <dbReference type="ARBA" id="ARBA00022475"/>
    </source>
</evidence>
<feature type="binding site" evidence="6">
    <location>
        <position position="343"/>
    </location>
    <ligand>
        <name>Zn(2+)</name>
        <dbReference type="ChEBI" id="CHEBI:29105"/>
    </ligand>
</feature>
<dbReference type="EMBL" id="FOYW01000001">
    <property type="protein sequence ID" value="SFR61852.1"/>
    <property type="molecule type" value="Genomic_DNA"/>
</dbReference>
<evidence type="ECO:0000256" key="5">
    <source>
        <dbReference type="ARBA" id="ARBA00023136"/>
    </source>
</evidence>
<comment type="subunit">
    <text evidence="6">Forms a complex with DabB.</text>
</comment>
<evidence type="ECO:0000313" key="8">
    <source>
        <dbReference type="Proteomes" id="UP000198644"/>
    </source>
</evidence>
<proteinExistence type="inferred from homology"/>
<dbReference type="InterPro" id="IPR018752">
    <property type="entry name" value="DabA"/>
</dbReference>
<reference evidence="7 8" key="1">
    <citation type="submission" date="2016-10" db="EMBL/GenBank/DDBJ databases">
        <authorList>
            <person name="de Groot N.N."/>
        </authorList>
    </citation>
    <scope>NUCLEOTIDE SEQUENCE [LARGE SCALE GENOMIC DNA]</scope>
    <source>
        <strain evidence="7 8">CGMCC 1.9167</strain>
    </source>
</reference>
<feature type="binding site" evidence="6">
    <location>
        <position position="345"/>
    </location>
    <ligand>
        <name>Zn(2+)</name>
        <dbReference type="ChEBI" id="CHEBI:29105"/>
    </ligand>
</feature>
<keyword evidence="4 6" id="KW-0862">Zinc</keyword>
<keyword evidence="2 6" id="KW-1003">Cell membrane</keyword>
<dbReference type="PANTHER" id="PTHR38344:SF1">
    <property type="entry name" value="INORGANIC CARBON TRANSPORTER SUBUNIT DABA-RELATED"/>
    <property type="match status" value="1"/>
</dbReference>
<keyword evidence="5 6" id="KW-0472">Membrane</keyword>
<comment type="subcellular location">
    <subcellularLocation>
        <location evidence="6">Cell membrane</location>
        <topology evidence="6">Peripheral membrane protein</topology>
    </subcellularLocation>
</comment>
<dbReference type="PANTHER" id="PTHR38344">
    <property type="entry name" value="UPF0753 PROTEIN AQ_863"/>
    <property type="match status" value="1"/>
</dbReference>
<comment type="similarity">
    <text evidence="6">Belongs to the inorganic carbon transporter (TC 9.A.2) DabA family.</text>
</comment>
<dbReference type="HAMAP" id="MF_01871">
    <property type="entry name" value="DabA"/>
    <property type="match status" value="1"/>
</dbReference>
<comment type="cofactor">
    <cofactor evidence="6">
        <name>Zn(2+)</name>
        <dbReference type="ChEBI" id="CHEBI:29105"/>
    </cofactor>
</comment>
<keyword evidence="3 6" id="KW-0479">Metal-binding</keyword>
<dbReference type="Proteomes" id="UP000198644">
    <property type="component" value="Unassembled WGS sequence"/>
</dbReference>
<dbReference type="GO" id="GO:0008270">
    <property type="term" value="F:zinc ion binding"/>
    <property type="evidence" value="ECO:0007669"/>
    <property type="project" value="UniProtKB-UniRule"/>
</dbReference>
<gene>
    <name evidence="6" type="primary">dabA</name>
    <name evidence="7" type="ORF">SAMN05216203_1833</name>
</gene>
<dbReference type="STRING" id="650891.SAMN05216203_1833"/>
<protein>
    <recommendedName>
        <fullName evidence="6">Probable inorganic carbon transporter subunit DabA</fullName>
    </recommendedName>
</protein>
<evidence type="ECO:0000313" key="7">
    <source>
        <dbReference type="EMBL" id="SFR61852.1"/>
    </source>
</evidence>
<accession>A0A1I6I557</accession>
<sequence length="816" mass="92209">MNMPLSPRNFKLPPETAARLAEATGRIAPAWPLDRMIAVNPLWEMRDRPYQEVSARWGALAGIRCLLPRQQYRRLYREGQITDTALVQAAKRQGQSADLEQLHSGLRDTGNEPAHWHNIADLLDADRDPTRMYWTDEIIHQISQFCAMHYQQRQRMAGDESLESLYSHWLNVVQKDYGISIVMKEPGLRSVFAGLPADPEELIAAAIDELGIDESVLDAYAEALLLDINGWASYVAYRRWQANLAGEPDSDMLQLLAIRLAWELVIWRHLKENDRSQFEQLASRWRQEQDSLDQKLDAHLDDQRLLWVWAQALELSDQHHLQGSLLASTPTETKVPDLQAIFCIDVRSEVMRRALESQHQGIETYGFAGFFGLPLEYAPAGTSLVRPQLPGLLKAQITAREASPPGHRPGALNRQSRWRDWSQSASSAFSMVESVGLWYAFKLFKQSLFPSQQNHPVNTLSHHREWELSRDGEPLGVEERAALAKGILHAMGLGTFAPKILLVGHGSQCSNNLHAAGLDCGACGGQTGEINVRVLAQLLNDPEIRRQLDRDGLPIPDGTVFVAALHNTTTDEVTCLDNETDSQLQDWLHSATRQAQKERAGRLDPELEGLEEHSLHAALGRRARDASQVRPEWGLADNAAFIVAPRNWTRELDLGGRSFLHDYDWQRDSGFSILELVMTAPMVVTHWINMQYNASVTDNLKFGSGNKVLHNAVNGNMGVFEGNGGDLRIGLPLQSLHNGERWMHTPRRLSVYIAAPREAITDIVARHDTVRHLIDNDWIYLFRWDQQEGIERLYRQQWREMAESPQFSPSDVRGAA</sequence>
<dbReference type="OrthoDB" id="9805101at2"/>
<organism evidence="7 8">
    <name type="scientific">Marinobacter daqiaonensis</name>
    <dbReference type="NCBI Taxonomy" id="650891"/>
    <lineage>
        <taxon>Bacteria</taxon>
        <taxon>Pseudomonadati</taxon>
        <taxon>Pseudomonadota</taxon>
        <taxon>Gammaproteobacteria</taxon>
        <taxon>Pseudomonadales</taxon>
        <taxon>Marinobacteraceae</taxon>
        <taxon>Marinobacter</taxon>
    </lineage>
</organism>